<comment type="caution">
    <text evidence="1">The sequence shown here is derived from an EMBL/GenBank/DDBJ whole genome shotgun (WGS) entry which is preliminary data.</text>
</comment>
<protein>
    <recommendedName>
        <fullName evidence="3">TetR family transcriptional regulator</fullName>
    </recommendedName>
</protein>
<reference evidence="1 2" key="1">
    <citation type="submission" date="2017-05" db="EMBL/GenBank/DDBJ databases">
        <title>Bifidobacterium vansinderenii sp. nov.</title>
        <authorList>
            <person name="Lugli G.A."/>
            <person name="Duranti S."/>
            <person name="Mangifesta M."/>
        </authorList>
    </citation>
    <scope>NUCLEOTIDE SEQUENCE [LARGE SCALE GENOMIC DNA]</scope>
    <source>
        <strain evidence="1 2">Tam10B</strain>
    </source>
</reference>
<dbReference type="Gene3D" id="1.10.357.10">
    <property type="entry name" value="Tetracycline Repressor, domain 2"/>
    <property type="match status" value="1"/>
</dbReference>
<evidence type="ECO:0000313" key="2">
    <source>
        <dbReference type="Proteomes" id="UP000215433"/>
    </source>
</evidence>
<gene>
    <name evidence="1" type="ORF">Tam10B_2107</name>
</gene>
<name>A0A229VVJ3_9BIFI</name>
<evidence type="ECO:0008006" key="3">
    <source>
        <dbReference type="Google" id="ProtNLM"/>
    </source>
</evidence>
<proteinExistence type="predicted"/>
<dbReference type="Proteomes" id="UP000215433">
    <property type="component" value="Unassembled WGS sequence"/>
</dbReference>
<dbReference type="OrthoDB" id="9810250at2"/>
<dbReference type="RefSeq" id="WP_093961216.1">
    <property type="nucleotide sequence ID" value="NZ_NEWD01000035.1"/>
</dbReference>
<accession>A0A229VVJ3</accession>
<evidence type="ECO:0000313" key="1">
    <source>
        <dbReference type="EMBL" id="OXM99630.1"/>
    </source>
</evidence>
<dbReference type="EMBL" id="NEWD01000035">
    <property type="protein sequence ID" value="OXM99630.1"/>
    <property type="molecule type" value="Genomic_DNA"/>
</dbReference>
<keyword evidence="2" id="KW-1185">Reference proteome</keyword>
<sequence>METSHADPPPVAPKPRDDVESAIERALIVLLNEGADPSGPTERVELPSVKTLCAKAFVARSTFYAHYHHVGEVLETLERRLVRDLEELNEPLTVRDADGGDAHGAARVTLMPTLDYIRANEDAFRALLVSAPDVRFIERWKDAIKRQCRLRMTDGGGEPRTEGPRRPTVNRELILEIVASSMVSATTFWLHDPSKVHEQGVDGIVNTVFAALDALIVP</sequence>
<organism evidence="1 2">
    <name type="scientific">Bifidobacterium vansinderenii</name>
    <dbReference type="NCBI Taxonomy" id="1984871"/>
    <lineage>
        <taxon>Bacteria</taxon>
        <taxon>Bacillati</taxon>
        <taxon>Actinomycetota</taxon>
        <taxon>Actinomycetes</taxon>
        <taxon>Bifidobacteriales</taxon>
        <taxon>Bifidobacteriaceae</taxon>
        <taxon>Bifidobacterium</taxon>
    </lineage>
</organism>
<dbReference type="AlphaFoldDB" id="A0A229VVJ3"/>